<dbReference type="InterPro" id="IPR027417">
    <property type="entry name" value="P-loop_NTPase"/>
</dbReference>
<dbReference type="EMBL" id="CP051167">
    <property type="protein sequence ID" value="QIZ71256.1"/>
    <property type="molecule type" value="Genomic_DNA"/>
</dbReference>
<dbReference type="KEGG" id="oxy:HCG48_12230"/>
<name>A0A6H1TYG9_9CYAN</name>
<reference evidence="1 2" key="1">
    <citation type="submission" date="2020-04" db="EMBL/GenBank/DDBJ databases">
        <authorList>
            <person name="Basu S."/>
            <person name="Maruthanayagam V."/>
            <person name="Chakraborty S."/>
            <person name="Pramanik A."/>
            <person name="Mukherjee J."/>
            <person name="Brink B."/>
        </authorList>
    </citation>
    <scope>NUCLEOTIDE SEQUENCE [LARGE SCALE GENOMIC DNA]</scope>
    <source>
        <strain evidence="1 2">AP17</strain>
    </source>
</reference>
<protein>
    <submittedName>
        <fullName evidence="1">Recombinase family protein</fullName>
    </submittedName>
</protein>
<dbReference type="AlphaFoldDB" id="A0A6H1TYG9"/>
<gene>
    <name evidence="1" type="ORF">HCG48_12230</name>
</gene>
<keyword evidence="2" id="KW-1185">Reference proteome</keyword>
<dbReference type="Proteomes" id="UP000500857">
    <property type="component" value="Chromosome"/>
</dbReference>
<sequence>MVFLDSVWIEGASRTGKTKRLLDRLCEQIDDREATDDGGRRDRQSGSPGLLVISATSSDRRDLRDRLGARMRARGAYPTYAIDTTTPLGFFRREVLLFWPLLVKTLHLSAHFPLHVRPETEQELATALWRRALDEGKLRQEHTSEYRLVRRILDLFQLAAARGLPYEDIPQLLQDGFGLDDDLPFLWESMGACLHQWRQWCLERGLLTYGLMTELYWRHLLPDPVYRDRLTRRYRAVFADDTDEYPAITRDLFEILLDAGAVGTFTYNPQGGIRSGLGADPEALQRLGDRCQYEQLKRPSGLRETFGPIALQLLDNPAIYARPAGMEFQALPFAAIQTSSRAQLLRATGEEIAAAVRQGQVKPGEIAVIAPGLDAIARYTLMDHLSSHEIPVDSLNEQRPLVSSPTIRALLTLLALVYPGLGHFLDRDSVAEMLVILSRSPENDIEIVGAPRSWPGREELPIPPASAIDLVRAGLIVDHCYAPATERPRLLPVNVFPRWDRLGYRATQAYKGIVDWIEGQRKQVEEERIDSASILLDRAIAQFIWHGSKLPHREISALRELLETARHYWDVDRRLQDYDRRQDPEYVTVGEFIKLLRQGTISAKPFPVDPPHDGEGAVTLATIFQYRSARLQHRWHFWLDIGSPLWLQGGAATLFAAPLFLRDRPRQPWSETEQLDTDEERLERILNDLLARVGDRLILCHSDLATNGQEQNGPLLSLLSGWVESDRATCKPYF</sequence>
<dbReference type="SUPFAM" id="SSF52540">
    <property type="entry name" value="P-loop containing nucleoside triphosphate hydrolases"/>
    <property type="match status" value="1"/>
</dbReference>
<evidence type="ECO:0000313" key="2">
    <source>
        <dbReference type="Proteomes" id="UP000500857"/>
    </source>
</evidence>
<dbReference type="RefSeq" id="WP_168569410.1">
    <property type="nucleotide sequence ID" value="NZ_CP051167.1"/>
</dbReference>
<proteinExistence type="predicted"/>
<accession>A0A6H1TYG9</accession>
<organism evidence="1 2">
    <name type="scientific">Oxynema aestuarii AP17</name>
    <dbReference type="NCBI Taxonomy" id="2064643"/>
    <lineage>
        <taxon>Bacteria</taxon>
        <taxon>Bacillati</taxon>
        <taxon>Cyanobacteriota</taxon>
        <taxon>Cyanophyceae</taxon>
        <taxon>Oscillatoriophycideae</taxon>
        <taxon>Oscillatoriales</taxon>
        <taxon>Oscillatoriaceae</taxon>
        <taxon>Oxynema</taxon>
        <taxon>Oxynema aestuarii</taxon>
    </lineage>
</organism>
<evidence type="ECO:0000313" key="1">
    <source>
        <dbReference type="EMBL" id="QIZ71256.1"/>
    </source>
</evidence>